<gene>
    <name evidence="1" type="ORF">AN696_0218350</name>
</gene>
<proteinExistence type="predicted"/>
<evidence type="ECO:0000313" key="1">
    <source>
        <dbReference type="EMBL" id="OEH13716.1"/>
    </source>
</evidence>
<comment type="caution">
    <text evidence="1">The sequence shown here is derived from an EMBL/GenBank/DDBJ whole genome shotgun (WGS) entry which is preliminary data.</text>
</comment>
<dbReference type="RefSeq" id="WP_057060293.1">
    <property type="nucleotide sequence ID" value="NZ_LJEY02000176.1"/>
</dbReference>
<organism evidence="1 2">
    <name type="scientific">Enterobacter asburiae</name>
    <dbReference type="NCBI Taxonomy" id="61645"/>
    <lineage>
        <taxon>Bacteria</taxon>
        <taxon>Pseudomonadati</taxon>
        <taxon>Pseudomonadota</taxon>
        <taxon>Gammaproteobacteria</taxon>
        <taxon>Enterobacterales</taxon>
        <taxon>Enterobacteriaceae</taxon>
        <taxon>Enterobacter</taxon>
        <taxon>Enterobacter cloacae complex</taxon>
    </lineage>
</organism>
<dbReference type="Proteomes" id="UP000050495">
    <property type="component" value="Unassembled WGS sequence"/>
</dbReference>
<dbReference type="AlphaFoldDB" id="A0AB36FB93"/>
<sequence length="157" mass="17914">MKISQLAKYRLNNINWLVNFGVATTLPGVIQAQSLSLFIKELNSDEWEGTTLVVGNKITDYLAKKHTNKYQHWNSLVKEAKNVVENDIIPKIILPESEKGSMTENLKWDLVNYLLEDAYSTFLQEPFFFDGLINVYEAGHMPCGWSGTWPAGKLVIY</sequence>
<evidence type="ECO:0000313" key="2">
    <source>
        <dbReference type="Proteomes" id="UP000050495"/>
    </source>
</evidence>
<protein>
    <submittedName>
        <fullName evidence="1">Uncharacterized protein</fullName>
    </submittedName>
</protein>
<dbReference type="EMBL" id="LJEY02000176">
    <property type="protein sequence ID" value="OEH13716.1"/>
    <property type="molecule type" value="Genomic_DNA"/>
</dbReference>
<accession>A0AB36FB93</accession>
<name>A0AB36FB93_ENTAS</name>
<reference evidence="1 2" key="1">
    <citation type="submission" date="2016-04" db="EMBL/GenBank/DDBJ databases">
        <authorList>
            <person name="Osei Sekyere J."/>
            <person name="Sivertsen A."/>
            <person name="Pedersen A.T."/>
            <person name="Sundsfjord A."/>
        </authorList>
    </citation>
    <scope>NUCLEOTIDE SEQUENCE [LARGE SCALE GENOMIC DNA]</scope>
    <source>
        <strain evidence="1 2">ST435:939705067</strain>
    </source>
</reference>